<dbReference type="NCBIfam" id="TIGR01965">
    <property type="entry name" value="VCBS_repeat"/>
    <property type="match status" value="4"/>
</dbReference>
<dbReference type="OrthoDB" id="4653451at2"/>
<dbReference type="InterPro" id="IPR011044">
    <property type="entry name" value="Quino_amine_DH_bsu"/>
</dbReference>
<dbReference type="EMBL" id="MIHA01000012">
    <property type="protein sequence ID" value="ODQ88893.1"/>
    <property type="molecule type" value="Genomic_DNA"/>
</dbReference>
<comment type="caution">
    <text evidence="5">The sequence shown here is derived from an EMBL/GenBank/DDBJ whole genome shotgun (WGS) entry which is preliminary data.</text>
</comment>
<feature type="region of interest" description="Disordered" evidence="3">
    <location>
        <begin position="29"/>
        <end position="113"/>
    </location>
</feature>
<evidence type="ECO:0000259" key="4">
    <source>
        <dbReference type="Pfam" id="PF00150"/>
    </source>
</evidence>
<keyword evidence="1" id="KW-0378">Hydrolase</keyword>
<sequence>MGYSGYIGRVGALAVALGIGFAVGSPAGVVWAEPTDGSAADANPSADQPADSPTKPESAGDESTDPESESDPISELDDGVVASDPDDATPTVEPDPEPEPEQEPAAKPADRDNDWNAALNAEPAEPAYANQVSGPAAPPDVTDLQLRSAAAEEPPVEQPVDAAAQQFVATSLVHETQQEEDQQEQAPVPAPAPPPSIFTALNTLVAPAISGFFAALSGNPSGSPLAWLFAAFARRDVGESTALAVVNESPTVSTEFDSQVAATGAVTGRIVAVDPEGNKLTYKLTSAPTDGTVSFDAKTAKFTYTPTTAQRILAATTPEIDTVAMTVTVSDGTNNIVQVIDVPVGEAPIAKLADIGPVDDTTAVVTTATRAYVTNRAAGTVTVIDTVNNTVIGTLNAGPTPDALAVKPDGTRLYVSSVENNTVTVLNTATGAVVKTIAVASPTAIAMSPRGDVLYVAGDSGALTRINTAYNSIDSVVKLPAGTRPTGLVIGSDSATVYVIGTKPDGTGSVSVTQYAWFSARSTAFAEPPVAPTSIAISPDNKRLYVGAADGTLTVYDTGTRTVVGSYNSIGLDPITALTVSKDGSMVTALNQRGWIMTVEPKTGERLRMFWTRPEIEPLAATPRMAASPDGRTLFTTNADAGVVYAVSLIGPNTAPTTAAATVGAPNASTGAVTGAIRASDADKDPLTYAVTSGPAKGKLTLRTDGTFTYTPTAAARHAAAGADGSLKSDSFTVAVSDGRGSVAYSTVEIDISPANKVPTITKTVGNPNSSTGVVTGKVSASDGDRDALSYTVSTAPAKGTVTLSPTGSFTYTPTAEARHQAARTGAAAAAKQDTFTVTVDDGHGGVVPVTVAVKISPLNSKPTAVTATDVWANPNSGVVTGKLSATDADNDTLSYSVTAPKKGTLAVGEDGRFTFTPTDAARRAASAPRATAAAKTETVTVTVADGHGGTATYKLNLAITPLGHVNVAPANPVATVNDPTLAIGAVTGVVSVDDPERDTLTYTVQTAPTKGLVKVDAATGAFTYVPDVESRYAAAASPSDATDTFTVTVSDGYGGTATTTVVVAIAPPDTASSAIDQRATTVAVATPEFWWYSDEDLAKGLDLMKESGVDTIRILIPWALVEPEDDVWTWDRTDRLVNGARDRDIKVLAVLNHPPEWAVTPGTDPLVGSPADPAQYAEYVGMVATRYKGQVGAYEIWNEPNGQMFWQPKPNAADYTELLQAAYPVIKEIDPDAVVIAGSIGAILDDGDWTTDSVRFLKEMYEAGAAGYFDALSYHPYHYTTPFSTGAWLQGSPINQLNEMRALMTAHGDGNKKIWATEYGQPASVESELNQAYYIADFLQAWRDLDYAGPAFIHTIRDLPPEIQNPVEESLGLWRWDWSEKLALGVVETIIEENKERLNQPPSEL</sequence>
<dbReference type="PANTHER" id="PTHR12631">
    <property type="entry name" value="ALPHA-L-IDURONIDASE"/>
    <property type="match status" value="1"/>
</dbReference>
<dbReference type="Gene3D" id="2.130.10.10">
    <property type="entry name" value="YVTN repeat-like/Quinoprotein amine dehydrogenase"/>
    <property type="match status" value="3"/>
</dbReference>
<keyword evidence="6" id="KW-1185">Reference proteome</keyword>
<dbReference type="InterPro" id="IPR051923">
    <property type="entry name" value="Glycosyl_Hydrolase_39"/>
</dbReference>
<dbReference type="NCBIfam" id="NF012211">
    <property type="entry name" value="tand_rpt_95"/>
    <property type="match status" value="2"/>
</dbReference>
<dbReference type="Pfam" id="PF00400">
    <property type="entry name" value="WD40"/>
    <property type="match status" value="1"/>
</dbReference>
<dbReference type="RefSeq" id="WP_069414774.1">
    <property type="nucleotide sequence ID" value="NZ_JACKUL010000020.1"/>
</dbReference>
<dbReference type="Gene3D" id="2.60.40.10">
    <property type="entry name" value="Immunoglobulins"/>
    <property type="match status" value="3"/>
</dbReference>
<dbReference type="SUPFAM" id="SSF50969">
    <property type="entry name" value="YVTN repeat-like/Quinoprotein amine dehydrogenase"/>
    <property type="match status" value="1"/>
</dbReference>
<dbReference type="STRING" id="1776.BHQ18_16770"/>
<dbReference type="Gene3D" id="3.20.20.80">
    <property type="entry name" value="Glycosidases"/>
    <property type="match status" value="1"/>
</dbReference>
<evidence type="ECO:0000256" key="1">
    <source>
        <dbReference type="ARBA" id="ARBA00022801"/>
    </source>
</evidence>
<evidence type="ECO:0000313" key="5">
    <source>
        <dbReference type="EMBL" id="ODQ88893.1"/>
    </source>
</evidence>
<evidence type="ECO:0000313" key="6">
    <source>
        <dbReference type="Proteomes" id="UP000094053"/>
    </source>
</evidence>
<dbReference type="Pfam" id="PF17963">
    <property type="entry name" value="Big_9"/>
    <property type="match status" value="4"/>
</dbReference>
<keyword evidence="2" id="KW-0326">Glycosidase</keyword>
<dbReference type="SUPFAM" id="SSF51445">
    <property type="entry name" value="(Trans)glycosidases"/>
    <property type="match status" value="1"/>
</dbReference>
<dbReference type="Pfam" id="PF00150">
    <property type="entry name" value="Cellulase"/>
    <property type="match status" value="1"/>
</dbReference>
<name>A0A1E3RGA8_MYCFV</name>
<dbReference type="InterPro" id="IPR018391">
    <property type="entry name" value="PQQ_b-propeller_rpt"/>
</dbReference>
<dbReference type="InterPro" id="IPR001680">
    <property type="entry name" value="WD40_rpt"/>
</dbReference>
<proteinExistence type="predicted"/>
<feature type="domain" description="Glycoside hydrolase family 5" evidence="4">
    <location>
        <begin position="1080"/>
        <end position="1340"/>
    </location>
</feature>
<dbReference type="InterPro" id="IPR017853">
    <property type="entry name" value="GH"/>
</dbReference>
<dbReference type="InterPro" id="IPR010221">
    <property type="entry name" value="VCBS_dom"/>
</dbReference>
<gene>
    <name evidence="5" type="ORF">BHQ18_16770</name>
</gene>
<evidence type="ECO:0000256" key="2">
    <source>
        <dbReference type="ARBA" id="ARBA00023295"/>
    </source>
</evidence>
<dbReference type="PANTHER" id="PTHR12631:SF10">
    <property type="entry name" value="BETA-XYLOSIDASE-LIKE PROTEIN-RELATED"/>
    <property type="match status" value="1"/>
</dbReference>
<dbReference type="GO" id="GO:0000272">
    <property type="term" value="P:polysaccharide catabolic process"/>
    <property type="evidence" value="ECO:0007669"/>
    <property type="project" value="InterPro"/>
</dbReference>
<reference evidence="6" key="1">
    <citation type="submission" date="2016-09" db="EMBL/GenBank/DDBJ databases">
        <authorList>
            <person name="Greninger A.L."/>
            <person name="Jerome K.R."/>
            <person name="Mcnair B."/>
            <person name="Wallis C."/>
            <person name="Fang F."/>
        </authorList>
    </citation>
    <scope>NUCLEOTIDE SEQUENCE [LARGE SCALE GENOMIC DNA]</scope>
    <source>
        <strain evidence="6">M6</strain>
    </source>
</reference>
<dbReference type="InterPro" id="IPR013783">
    <property type="entry name" value="Ig-like_fold"/>
</dbReference>
<evidence type="ECO:0000256" key="3">
    <source>
        <dbReference type="SAM" id="MobiDB-lite"/>
    </source>
</evidence>
<dbReference type="NCBIfam" id="TIGR02276">
    <property type="entry name" value="beta_rpt_yvtn"/>
    <property type="match status" value="1"/>
</dbReference>
<organism evidence="5 6">
    <name type="scientific">Mycolicibacterium flavescens</name>
    <name type="common">Mycobacterium flavescens</name>
    <dbReference type="NCBI Taxonomy" id="1776"/>
    <lineage>
        <taxon>Bacteria</taxon>
        <taxon>Bacillati</taxon>
        <taxon>Actinomycetota</taxon>
        <taxon>Actinomycetes</taxon>
        <taxon>Mycobacteriales</taxon>
        <taxon>Mycobacteriaceae</taxon>
        <taxon>Mycolicibacterium</taxon>
    </lineage>
</organism>
<dbReference type="GO" id="GO:0004553">
    <property type="term" value="F:hydrolase activity, hydrolyzing O-glycosyl compounds"/>
    <property type="evidence" value="ECO:0007669"/>
    <property type="project" value="InterPro"/>
</dbReference>
<protein>
    <recommendedName>
        <fullName evidence="4">Glycoside hydrolase family 5 domain-containing protein</fullName>
    </recommendedName>
</protein>
<dbReference type="SMART" id="SM00564">
    <property type="entry name" value="PQQ"/>
    <property type="match status" value="2"/>
</dbReference>
<dbReference type="InterPro" id="IPR011964">
    <property type="entry name" value="YVTN_b-propeller_repeat"/>
</dbReference>
<dbReference type="Proteomes" id="UP000094053">
    <property type="component" value="Unassembled WGS sequence"/>
</dbReference>
<accession>A0A1E3RGA8</accession>
<feature type="region of interest" description="Disordered" evidence="3">
    <location>
        <begin position="173"/>
        <end position="195"/>
    </location>
</feature>
<feature type="compositionally biased region" description="Acidic residues" evidence="3">
    <location>
        <begin position="59"/>
        <end position="78"/>
    </location>
</feature>
<dbReference type="InterPro" id="IPR001547">
    <property type="entry name" value="Glyco_hydro_5"/>
</dbReference>
<dbReference type="InterPro" id="IPR015943">
    <property type="entry name" value="WD40/YVTN_repeat-like_dom_sf"/>
</dbReference>